<keyword evidence="2" id="KW-1185">Reference proteome</keyword>
<dbReference type="AlphaFoldDB" id="A0A841C603"/>
<keyword evidence="1" id="KW-0132">Cell division</keyword>
<accession>A0A841C603</accession>
<keyword evidence="1" id="KW-0131">Cell cycle</keyword>
<reference evidence="1 2" key="1">
    <citation type="submission" date="2020-08" db="EMBL/GenBank/DDBJ databases">
        <title>Genomic Encyclopedia of Type Strains, Phase IV (KMG-IV): sequencing the most valuable type-strain genomes for metagenomic binning, comparative biology and taxonomic classification.</title>
        <authorList>
            <person name="Goeker M."/>
        </authorList>
    </citation>
    <scope>NUCLEOTIDE SEQUENCE [LARGE SCALE GENOMIC DNA]</scope>
    <source>
        <strain evidence="1 2">DSM 14925</strain>
    </source>
</reference>
<dbReference type="GO" id="GO:0051301">
    <property type="term" value="P:cell division"/>
    <property type="evidence" value="ECO:0007669"/>
    <property type="project" value="UniProtKB-KW"/>
</dbReference>
<dbReference type="EMBL" id="JACHHV010000009">
    <property type="protein sequence ID" value="MBB5887875.1"/>
    <property type="molecule type" value="Genomic_DNA"/>
</dbReference>
<protein>
    <submittedName>
        <fullName evidence="1">Cell division septum initiation protein DivIVA</fullName>
    </submittedName>
</protein>
<dbReference type="NCBIfam" id="TIGR03544">
    <property type="entry name" value="DivI1A_domain"/>
    <property type="match status" value="1"/>
</dbReference>
<evidence type="ECO:0000313" key="1">
    <source>
        <dbReference type="EMBL" id="MBB5887875.1"/>
    </source>
</evidence>
<organism evidence="1 2">
    <name type="scientific">Lactovum miscens</name>
    <dbReference type="NCBI Taxonomy" id="190387"/>
    <lineage>
        <taxon>Bacteria</taxon>
        <taxon>Bacillati</taxon>
        <taxon>Bacillota</taxon>
        <taxon>Bacilli</taxon>
        <taxon>Lactobacillales</taxon>
        <taxon>Streptococcaceae</taxon>
        <taxon>Lactovum</taxon>
    </lineage>
</organism>
<dbReference type="InterPro" id="IPR019933">
    <property type="entry name" value="DivIVA_domain"/>
</dbReference>
<name>A0A841C603_9LACT</name>
<dbReference type="RefSeq" id="WP_183539434.1">
    <property type="nucleotide sequence ID" value="NZ_DASWOY010000009.1"/>
</dbReference>
<evidence type="ECO:0000313" key="2">
    <source>
        <dbReference type="Proteomes" id="UP000562464"/>
    </source>
</evidence>
<gene>
    <name evidence="1" type="ORF">HNQ37_000754</name>
</gene>
<sequence>MEKTKLHLQGMVHSQEEVDYFIDHISDPYLTTKEINNKLFDTAVRGYSKSEV</sequence>
<proteinExistence type="predicted"/>
<comment type="caution">
    <text evidence="1">The sequence shown here is derived from an EMBL/GenBank/DDBJ whole genome shotgun (WGS) entry which is preliminary data.</text>
</comment>
<dbReference type="Proteomes" id="UP000562464">
    <property type="component" value="Unassembled WGS sequence"/>
</dbReference>